<evidence type="ECO:0008006" key="6">
    <source>
        <dbReference type="Google" id="ProtNLM"/>
    </source>
</evidence>
<evidence type="ECO:0000256" key="1">
    <source>
        <dbReference type="SAM" id="SignalP"/>
    </source>
</evidence>
<dbReference type="Proteomes" id="UP000618382">
    <property type="component" value="Unassembled WGS sequence"/>
</dbReference>
<proteinExistence type="predicted"/>
<dbReference type="EMBL" id="BONN01000017">
    <property type="protein sequence ID" value="GIG34448.1"/>
    <property type="molecule type" value="Genomic_DNA"/>
</dbReference>
<keyword evidence="1" id="KW-0732">Signal</keyword>
<dbReference type="Proteomes" id="UP000577956">
    <property type="component" value="Unassembled WGS sequence"/>
</dbReference>
<reference evidence="3 4" key="1">
    <citation type="submission" date="2020-07" db="EMBL/GenBank/DDBJ databases">
        <title>Sequencing the genomes of 1000 actinobacteria strains.</title>
        <authorList>
            <person name="Klenk H.-P."/>
        </authorList>
    </citation>
    <scope>NUCLEOTIDE SEQUENCE [LARGE SCALE GENOMIC DNA]</scope>
    <source>
        <strain evidence="3 4">DSM 24482</strain>
    </source>
</reference>
<feature type="signal peptide" evidence="1">
    <location>
        <begin position="1"/>
        <end position="25"/>
    </location>
</feature>
<evidence type="ECO:0000313" key="5">
    <source>
        <dbReference type="Proteomes" id="UP000618382"/>
    </source>
</evidence>
<evidence type="ECO:0000313" key="3">
    <source>
        <dbReference type="EMBL" id="NYD86225.1"/>
    </source>
</evidence>
<keyword evidence="5" id="KW-1185">Reference proteome</keyword>
<dbReference type="EMBL" id="JACCBK010000001">
    <property type="protein sequence ID" value="NYD86225.1"/>
    <property type="molecule type" value="Genomic_DNA"/>
</dbReference>
<feature type="chain" id="PRO_5038962579" description="Camelysin metallo-endopeptidase" evidence="1">
    <location>
        <begin position="26"/>
        <end position="196"/>
    </location>
</feature>
<organism evidence="3 4">
    <name type="scientific">Cellulomonas oligotrophica</name>
    <dbReference type="NCBI Taxonomy" id="931536"/>
    <lineage>
        <taxon>Bacteria</taxon>
        <taxon>Bacillati</taxon>
        <taxon>Actinomycetota</taxon>
        <taxon>Actinomycetes</taxon>
        <taxon>Micrococcales</taxon>
        <taxon>Cellulomonadaceae</taxon>
        <taxon>Cellulomonas</taxon>
    </lineage>
</organism>
<gene>
    <name evidence="3" type="ORF">BKA21_001774</name>
    <name evidence="2" type="ORF">Col01nite_36070</name>
</gene>
<name>A0A7Y9JZI6_9CELL</name>
<evidence type="ECO:0000313" key="2">
    <source>
        <dbReference type="EMBL" id="GIG34448.1"/>
    </source>
</evidence>
<reference evidence="2 5" key="2">
    <citation type="submission" date="2021-01" db="EMBL/GenBank/DDBJ databases">
        <title>Whole genome shotgun sequence of Cellulomonas oligotrophica NBRC 109435.</title>
        <authorList>
            <person name="Komaki H."/>
            <person name="Tamura T."/>
        </authorList>
    </citation>
    <scope>NUCLEOTIDE SEQUENCE [LARGE SCALE GENOMIC DNA]</scope>
    <source>
        <strain evidence="2 5">NBRC 109435</strain>
    </source>
</reference>
<evidence type="ECO:0000313" key="4">
    <source>
        <dbReference type="Proteomes" id="UP000577956"/>
    </source>
</evidence>
<accession>A0A7Y9JZI6</accession>
<sequence length="196" mass="19615">MTRTARLAALGALLGAVLCTGMVLRTSEAVFTADTRVPDNAWETGSVSLADDSTGSALFATTSYGGGVPGGDGLLTGGDTLTRCLTVTYTGTLTSDVAVRLYATADGTLAPHLDVVVDEGTGSGRGCGSFVASRTLYSGTLAGLATVAHDGASGLGPWEPGATGATRVYRFTITVQPVTAAQAAQATASFVWEATG</sequence>
<protein>
    <recommendedName>
        <fullName evidence="6">Camelysin metallo-endopeptidase</fullName>
    </recommendedName>
</protein>
<dbReference type="AlphaFoldDB" id="A0A7Y9JZI6"/>
<dbReference type="RefSeq" id="WP_140457890.1">
    <property type="nucleotide sequence ID" value="NZ_BAABFI010000001.1"/>
</dbReference>
<comment type="caution">
    <text evidence="3">The sequence shown here is derived from an EMBL/GenBank/DDBJ whole genome shotgun (WGS) entry which is preliminary data.</text>
</comment>